<feature type="compositionally biased region" description="Polar residues" evidence="1">
    <location>
        <begin position="485"/>
        <end position="497"/>
    </location>
</feature>
<dbReference type="SUPFAM" id="SSF69065">
    <property type="entry name" value="RNase III domain-like"/>
    <property type="match status" value="1"/>
</dbReference>
<evidence type="ECO:0000313" key="2">
    <source>
        <dbReference type="EMBL" id="KAG7191641.1"/>
    </source>
</evidence>
<feature type="region of interest" description="Disordered" evidence="1">
    <location>
        <begin position="482"/>
        <end position="596"/>
    </location>
</feature>
<dbReference type="GO" id="GO:0004525">
    <property type="term" value="F:ribonuclease III activity"/>
    <property type="evidence" value="ECO:0007669"/>
    <property type="project" value="InterPro"/>
</dbReference>
<dbReference type="OrthoDB" id="4087411at2759"/>
<proteinExistence type="predicted"/>
<dbReference type="Proteomes" id="UP000790833">
    <property type="component" value="Unassembled WGS sequence"/>
</dbReference>
<dbReference type="GeneID" id="66116284"/>
<name>A0A9P7V5Q2_9ASCO</name>
<dbReference type="AlphaFoldDB" id="A0A9P7V5Q2"/>
<dbReference type="Gene3D" id="1.10.1520.10">
    <property type="entry name" value="Ribonuclease III domain"/>
    <property type="match status" value="1"/>
</dbReference>
<reference evidence="2" key="1">
    <citation type="submission" date="2021-03" db="EMBL/GenBank/DDBJ databases">
        <authorList>
            <person name="Palmer J.M."/>
        </authorList>
    </citation>
    <scope>NUCLEOTIDE SEQUENCE</scope>
    <source>
        <strain evidence="2">ARV_011</strain>
    </source>
</reference>
<dbReference type="EMBL" id="JAHMUF010000025">
    <property type="protein sequence ID" value="KAG7191641.1"/>
    <property type="molecule type" value="Genomic_DNA"/>
</dbReference>
<dbReference type="RefSeq" id="XP_043047193.1">
    <property type="nucleotide sequence ID" value="XM_043193657.1"/>
</dbReference>
<evidence type="ECO:0000313" key="3">
    <source>
        <dbReference type="Proteomes" id="UP000790833"/>
    </source>
</evidence>
<accession>A0A9P7V5Q2</accession>
<protein>
    <submittedName>
        <fullName evidence="2">Uncharacterized protein</fullName>
    </submittedName>
</protein>
<dbReference type="InterPro" id="IPR036389">
    <property type="entry name" value="RNase_III_sf"/>
</dbReference>
<dbReference type="GO" id="GO:0006396">
    <property type="term" value="P:RNA processing"/>
    <property type="evidence" value="ECO:0007669"/>
    <property type="project" value="InterPro"/>
</dbReference>
<feature type="region of interest" description="Disordered" evidence="1">
    <location>
        <begin position="68"/>
        <end position="96"/>
    </location>
</feature>
<sequence length="666" mass="73638">MSRNADNLSPNCTQAGDIITWCDELNQLRGNVSQLQATLNQILNKAPSISEYREAVQKFDEDVAKLGLPSPVSSSNNNNNLSQFKTSSNSTSPATNPAVLERTRSILNSSQLKIAVRLKYLYSRGYLPLLLALANINFRSLKQDRFVGYFLNYIPPRVVKRDIPDALRKVIISENKLGQNDGGISLSPEDENYPPLIPLISDKTILDRVLIDKSYVEPQAYLELILSQLQSGTAANGPEWSRPTNNLKLALLGQLILETCLYEIIDHQYPSYDETDVENLVRYHLTSPLMVLKFVIGYNLASHLNYLMSRLDTVDDKLRVFHRLFCAYIGGLRKDGYTYKDLLVWLRRLYLPLVASTGYSPMNHAKADLEFLFKQANNIYAGPIGGVVSITYDIEERGELGVLEATVKVDGESIGVGTHSSDPEQAKERAAAYALGENRDLVILKVALMLQRGAQLQKDQSNDQNAITTTNDTTTAAATATATIESEQLQSEINSVESNDEDEDYSPIMSPNGSMTSLKGDDNVEINGEEEDDDYDPEAGLTEPSSLNNEQDDSTKEEPRPTQPQTEARDSGISPLPYGMVTGFGAPQSEGSNGISPLQNTFESLLASHQLQPRYVTNQLKKGHRASVFVGDVEMGQGRGKSKEEAIDMALSNSLRNGTAWRHLGF</sequence>
<organism evidence="2 3">
    <name type="scientific">Scheffersomyces spartinae</name>
    <dbReference type="NCBI Taxonomy" id="45513"/>
    <lineage>
        <taxon>Eukaryota</taxon>
        <taxon>Fungi</taxon>
        <taxon>Dikarya</taxon>
        <taxon>Ascomycota</taxon>
        <taxon>Saccharomycotina</taxon>
        <taxon>Pichiomycetes</taxon>
        <taxon>Debaryomycetaceae</taxon>
        <taxon>Scheffersomyces</taxon>
    </lineage>
</organism>
<evidence type="ECO:0000256" key="1">
    <source>
        <dbReference type="SAM" id="MobiDB-lite"/>
    </source>
</evidence>
<comment type="caution">
    <text evidence="2">The sequence shown here is derived from an EMBL/GenBank/DDBJ whole genome shotgun (WGS) entry which is preliminary data.</text>
</comment>
<feature type="compositionally biased region" description="Acidic residues" evidence="1">
    <location>
        <begin position="523"/>
        <end position="537"/>
    </location>
</feature>
<gene>
    <name evidence="2" type="ORF">KQ657_002910</name>
</gene>
<keyword evidence="3" id="KW-1185">Reference proteome</keyword>